<comment type="caution">
    <text evidence="1">The sequence shown here is derived from an EMBL/GenBank/DDBJ whole genome shotgun (WGS) entry which is preliminary data.</text>
</comment>
<gene>
    <name evidence="1" type="ORF">L6164_002714</name>
</gene>
<dbReference type="EMBL" id="CM039427">
    <property type="protein sequence ID" value="KAI4353787.1"/>
    <property type="molecule type" value="Genomic_DNA"/>
</dbReference>
<protein>
    <submittedName>
        <fullName evidence="1">Uncharacterized protein</fullName>
    </submittedName>
</protein>
<sequence>MKTIFLVFFLFSAFSTTLPSTSAGFVYDTDGEPLRNGGSYHIIVSGLWGDRLRLGRSGNETCPQTVVLARSEISPVRLSTPYKILYIFEGMLISINFTKVSECVPEISEWDVVDEGSVKQVNVQRFVGPFKIVKSESHDYKLVYCPGDDDSCEDLKIHDRLLKAKAGKSFGVRFERAVKSSPEWSIV</sequence>
<name>A0ACB9PYH0_BAUVA</name>
<evidence type="ECO:0000313" key="1">
    <source>
        <dbReference type="EMBL" id="KAI4353787.1"/>
    </source>
</evidence>
<organism evidence="1 2">
    <name type="scientific">Bauhinia variegata</name>
    <name type="common">Purple orchid tree</name>
    <name type="synonym">Phanera variegata</name>
    <dbReference type="NCBI Taxonomy" id="167791"/>
    <lineage>
        <taxon>Eukaryota</taxon>
        <taxon>Viridiplantae</taxon>
        <taxon>Streptophyta</taxon>
        <taxon>Embryophyta</taxon>
        <taxon>Tracheophyta</taxon>
        <taxon>Spermatophyta</taxon>
        <taxon>Magnoliopsida</taxon>
        <taxon>eudicotyledons</taxon>
        <taxon>Gunneridae</taxon>
        <taxon>Pentapetalae</taxon>
        <taxon>rosids</taxon>
        <taxon>fabids</taxon>
        <taxon>Fabales</taxon>
        <taxon>Fabaceae</taxon>
        <taxon>Cercidoideae</taxon>
        <taxon>Cercideae</taxon>
        <taxon>Bauhiniinae</taxon>
        <taxon>Bauhinia</taxon>
    </lineage>
</organism>
<dbReference type="Proteomes" id="UP000828941">
    <property type="component" value="Chromosome 2"/>
</dbReference>
<evidence type="ECO:0000313" key="2">
    <source>
        <dbReference type="Proteomes" id="UP000828941"/>
    </source>
</evidence>
<proteinExistence type="predicted"/>
<reference evidence="1 2" key="1">
    <citation type="journal article" date="2022" name="DNA Res.">
        <title>Chromosomal-level genome assembly of the orchid tree Bauhinia variegata (Leguminosae; Cercidoideae) supports the allotetraploid origin hypothesis of Bauhinia.</title>
        <authorList>
            <person name="Zhong Y."/>
            <person name="Chen Y."/>
            <person name="Zheng D."/>
            <person name="Pang J."/>
            <person name="Liu Y."/>
            <person name="Luo S."/>
            <person name="Meng S."/>
            <person name="Qian L."/>
            <person name="Wei D."/>
            <person name="Dai S."/>
            <person name="Zhou R."/>
        </authorList>
    </citation>
    <scope>NUCLEOTIDE SEQUENCE [LARGE SCALE GENOMIC DNA]</scope>
    <source>
        <strain evidence="1">BV-YZ2020</strain>
    </source>
</reference>
<keyword evidence="2" id="KW-1185">Reference proteome</keyword>
<accession>A0ACB9PYH0</accession>